<dbReference type="InterPro" id="IPR036156">
    <property type="entry name" value="Beta-gal/glucu_dom_sf"/>
</dbReference>
<dbReference type="PRINTS" id="PR00132">
    <property type="entry name" value="GLHYDRLASE2"/>
</dbReference>
<evidence type="ECO:0000259" key="7">
    <source>
        <dbReference type="Pfam" id="PF02837"/>
    </source>
</evidence>
<dbReference type="InterPro" id="IPR006101">
    <property type="entry name" value="Glyco_hydro_2"/>
</dbReference>
<organism evidence="9 10">
    <name type="scientific">Gilvimarinus japonicus</name>
    <dbReference type="NCBI Taxonomy" id="1796469"/>
    <lineage>
        <taxon>Bacteria</taxon>
        <taxon>Pseudomonadati</taxon>
        <taxon>Pseudomonadota</taxon>
        <taxon>Gammaproteobacteria</taxon>
        <taxon>Cellvibrionales</taxon>
        <taxon>Cellvibrionaceae</taxon>
        <taxon>Gilvimarinus</taxon>
    </lineage>
</organism>
<sequence>MKNFNVLTFITVIFTACLLSAVAQADSTKTLFNSDWQYSEVGIDKPSNKASDWTGVTLPHTWNATDTVDQVPGYRRGVSWYKKTFKVAKAERYLLHFEGSNMETQVYLNGTLVGSHIGGYVGFNVELSDAIKTSGSNELLVRVSNAYNPNLIPSQKSDFFIHGGITRDVWLLSKNDALIERFEARANNVAKGDYSTELTVFVDSEVKTKGRLKATLTSPAGDVVTSVTQDVNLAKGQSQQKLVLESFADAKLWSPESPNLYAIQVELLDRKHKRVLDTSESQFGYRWFEQIPGKGFFVNGERLLLRGTHRHEEIAGVGAAMSNAQHRNDMQLIKTMGANFVRLGHYPQDPEVYRAANELGLIIWDELPWCRGGKGGEQWEKNTEALLHEQLAQNFNHPSIAFWSLGNEMYWEADFPGGGRDEILVPYLAKLNDMVKATDTSRLTSIRKYYPGADIVDSFSPSIWAGWYGGAYGQYQTALEEATKKYPNMIHMEYGGSSHVGRHTEAPIDAKGIRGAQVSVEEAVNQTVVKSVAKSSDWNENYMVDLFDWHLNVSESLPGLSGTAQWAIRDFGTPLRPENPIPYVNQKGLFDRSGKPKDAYYVYASHWAKAPICYIESHTWTHRYGPKEGRKVDVFCNTDSAELFLNGKSLGKKARKPGEFPAAGLVWQVPFSEGENTLSVIGRNDGEQVADDKTQLTYYIGEPGKFDRLHVTQKPLDNGNVLVEVEAVDEKNRRLTDYSDRIYFSALGSNDALVDRFGTPGRSSVIEAASGYASIEVTPKASHGVAVEVKTQNVKGVFVKVGGE</sequence>
<dbReference type="InterPro" id="IPR006104">
    <property type="entry name" value="Glyco_hydro_2_N"/>
</dbReference>
<dbReference type="InterPro" id="IPR006102">
    <property type="entry name" value="Ig-like_GH2"/>
</dbReference>
<dbReference type="PANTHER" id="PTHR42732">
    <property type="entry name" value="BETA-GALACTOSIDASE"/>
    <property type="match status" value="1"/>
</dbReference>
<comment type="caution">
    <text evidence="9">The sequence shown here is derived from an EMBL/GenBank/DDBJ whole genome shotgun (WGS) entry which is preliminary data.</text>
</comment>
<protein>
    <submittedName>
        <fullName evidence="9">Glycoside hydrolase family 2 TIM barrel-domain containing protein</fullName>
    </submittedName>
</protein>
<dbReference type="InterPro" id="IPR051913">
    <property type="entry name" value="GH2_Domain-Containing"/>
</dbReference>
<evidence type="ECO:0000259" key="6">
    <source>
        <dbReference type="Pfam" id="PF02836"/>
    </source>
</evidence>
<evidence type="ECO:0000313" key="10">
    <source>
        <dbReference type="Proteomes" id="UP001595548"/>
    </source>
</evidence>
<evidence type="ECO:0000256" key="3">
    <source>
        <dbReference type="ARBA" id="ARBA00023295"/>
    </source>
</evidence>
<feature type="domain" description="DUF4982" evidence="8">
    <location>
        <begin position="631"/>
        <end position="690"/>
    </location>
</feature>
<dbReference type="InterPro" id="IPR006103">
    <property type="entry name" value="Glyco_hydro_2_cat"/>
</dbReference>
<accession>A0ABV7HJD2</accession>
<dbReference type="InterPro" id="IPR008979">
    <property type="entry name" value="Galactose-bd-like_sf"/>
</dbReference>
<dbReference type="Pfam" id="PF00703">
    <property type="entry name" value="Glyco_hydro_2"/>
    <property type="match status" value="1"/>
</dbReference>
<dbReference type="SUPFAM" id="SSF51445">
    <property type="entry name" value="(Trans)glycosidases"/>
    <property type="match status" value="1"/>
</dbReference>
<keyword evidence="3" id="KW-0326">Glycosidase</keyword>
<comment type="similarity">
    <text evidence="1">Belongs to the glycosyl hydrolase 2 family.</text>
</comment>
<dbReference type="RefSeq" id="WP_382414027.1">
    <property type="nucleotide sequence ID" value="NZ_AP031500.1"/>
</dbReference>
<dbReference type="InterPro" id="IPR017853">
    <property type="entry name" value="GH"/>
</dbReference>
<keyword evidence="2 9" id="KW-0378">Hydrolase</keyword>
<evidence type="ECO:0000256" key="1">
    <source>
        <dbReference type="ARBA" id="ARBA00007401"/>
    </source>
</evidence>
<dbReference type="Gene3D" id="2.60.40.10">
    <property type="entry name" value="Immunoglobulins"/>
    <property type="match status" value="2"/>
</dbReference>
<feature type="domain" description="Glycosyl hydrolases family 2 sugar binding" evidence="7">
    <location>
        <begin position="52"/>
        <end position="174"/>
    </location>
</feature>
<gene>
    <name evidence="9" type="ORF">ACFOEB_02035</name>
</gene>
<evidence type="ECO:0000313" key="9">
    <source>
        <dbReference type="EMBL" id="MFC3153964.1"/>
    </source>
</evidence>
<proteinExistence type="inferred from homology"/>
<feature type="domain" description="Glycoside hydrolase family 2 catalytic" evidence="6">
    <location>
        <begin position="293"/>
        <end position="501"/>
    </location>
</feature>
<dbReference type="Proteomes" id="UP001595548">
    <property type="component" value="Unassembled WGS sequence"/>
</dbReference>
<evidence type="ECO:0000256" key="2">
    <source>
        <dbReference type="ARBA" id="ARBA00022801"/>
    </source>
</evidence>
<keyword evidence="4" id="KW-0732">Signal</keyword>
<dbReference type="Pfam" id="PF02837">
    <property type="entry name" value="Glyco_hydro_2_N"/>
    <property type="match status" value="1"/>
</dbReference>
<reference evidence="10" key="1">
    <citation type="journal article" date="2019" name="Int. J. Syst. Evol. Microbiol.">
        <title>The Global Catalogue of Microorganisms (GCM) 10K type strain sequencing project: providing services to taxonomists for standard genome sequencing and annotation.</title>
        <authorList>
            <consortium name="The Broad Institute Genomics Platform"/>
            <consortium name="The Broad Institute Genome Sequencing Center for Infectious Disease"/>
            <person name="Wu L."/>
            <person name="Ma J."/>
        </authorList>
    </citation>
    <scope>NUCLEOTIDE SEQUENCE [LARGE SCALE GENOMIC DNA]</scope>
    <source>
        <strain evidence="10">KCTC 52141</strain>
    </source>
</reference>
<dbReference type="InterPro" id="IPR013783">
    <property type="entry name" value="Ig-like_fold"/>
</dbReference>
<name>A0ABV7HJD2_9GAMM</name>
<dbReference type="SUPFAM" id="SSF49303">
    <property type="entry name" value="beta-Galactosidase/glucuronidase domain"/>
    <property type="match status" value="1"/>
</dbReference>
<evidence type="ECO:0000259" key="5">
    <source>
        <dbReference type="Pfam" id="PF00703"/>
    </source>
</evidence>
<dbReference type="Gene3D" id="3.20.20.80">
    <property type="entry name" value="Glycosidases"/>
    <property type="match status" value="1"/>
</dbReference>
<dbReference type="PROSITE" id="PS51257">
    <property type="entry name" value="PROKAR_LIPOPROTEIN"/>
    <property type="match status" value="1"/>
</dbReference>
<dbReference type="InterPro" id="IPR032311">
    <property type="entry name" value="DUF4982"/>
</dbReference>
<dbReference type="EMBL" id="JBHRTL010000003">
    <property type="protein sequence ID" value="MFC3153964.1"/>
    <property type="molecule type" value="Genomic_DNA"/>
</dbReference>
<evidence type="ECO:0000256" key="4">
    <source>
        <dbReference type="SAM" id="SignalP"/>
    </source>
</evidence>
<dbReference type="PANTHER" id="PTHR42732:SF1">
    <property type="entry name" value="BETA-MANNOSIDASE"/>
    <property type="match status" value="1"/>
</dbReference>
<evidence type="ECO:0000259" key="8">
    <source>
        <dbReference type="Pfam" id="PF16355"/>
    </source>
</evidence>
<dbReference type="GO" id="GO:0016787">
    <property type="term" value="F:hydrolase activity"/>
    <property type="evidence" value="ECO:0007669"/>
    <property type="project" value="UniProtKB-KW"/>
</dbReference>
<dbReference type="Gene3D" id="2.60.120.260">
    <property type="entry name" value="Galactose-binding domain-like"/>
    <property type="match status" value="1"/>
</dbReference>
<keyword evidence="10" id="KW-1185">Reference proteome</keyword>
<feature type="domain" description="Glycoside hydrolase family 2 immunoglobulin-like beta-sandwich" evidence="5">
    <location>
        <begin position="188"/>
        <end position="286"/>
    </location>
</feature>
<dbReference type="Pfam" id="PF02836">
    <property type="entry name" value="Glyco_hydro_2_C"/>
    <property type="match status" value="1"/>
</dbReference>
<feature type="signal peptide" evidence="4">
    <location>
        <begin position="1"/>
        <end position="25"/>
    </location>
</feature>
<dbReference type="SUPFAM" id="SSF49785">
    <property type="entry name" value="Galactose-binding domain-like"/>
    <property type="match status" value="1"/>
</dbReference>
<feature type="chain" id="PRO_5047459958" evidence="4">
    <location>
        <begin position="26"/>
        <end position="804"/>
    </location>
</feature>
<dbReference type="Pfam" id="PF16355">
    <property type="entry name" value="DUF4982"/>
    <property type="match status" value="1"/>
</dbReference>